<dbReference type="EMBL" id="SCFB01000005">
    <property type="protein sequence ID" value="RZI46151.1"/>
    <property type="molecule type" value="Genomic_DNA"/>
</dbReference>
<dbReference type="InterPro" id="IPR003319">
    <property type="entry name" value="YMF19-like_N"/>
</dbReference>
<dbReference type="Pfam" id="PF02326">
    <property type="entry name" value="YMF19"/>
    <property type="match status" value="1"/>
</dbReference>
<comment type="similarity">
    <text evidence="2">Belongs to the GrpE family.</text>
</comment>
<evidence type="ECO:0000256" key="7">
    <source>
        <dbReference type="ARBA" id="ARBA00023310"/>
    </source>
</evidence>
<dbReference type="OrthoDB" id="9805716at2"/>
<evidence type="ECO:0000256" key="2">
    <source>
        <dbReference type="ARBA" id="ARBA00009054"/>
    </source>
</evidence>
<evidence type="ECO:0000256" key="4">
    <source>
        <dbReference type="ARBA" id="ARBA00022989"/>
    </source>
</evidence>
<protein>
    <recommendedName>
        <fullName evidence="10">ATP synthase YMF19-like N-terminal domain-containing protein</fullName>
    </recommendedName>
</protein>
<dbReference type="GO" id="GO:0016020">
    <property type="term" value="C:membrane"/>
    <property type="evidence" value="ECO:0007669"/>
    <property type="project" value="UniProtKB-SubCell"/>
</dbReference>
<dbReference type="SUPFAM" id="SSF58014">
    <property type="entry name" value="Coiled-coil domain of nucleotide exchange factor GrpE"/>
    <property type="match status" value="1"/>
</dbReference>
<keyword evidence="8" id="KW-0175">Coiled coil</keyword>
<keyword evidence="5 9" id="KW-0472">Membrane</keyword>
<evidence type="ECO:0000313" key="12">
    <source>
        <dbReference type="Proteomes" id="UP000293550"/>
    </source>
</evidence>
<evidence type="ECO:0000256" key="5">
    <source>
        <dbReference type="ARBA" id="ARBA00023136"/>
    </source>
</evidence>
<reference evidence="11 12" key="1">
    <citation type="submission" date="2018-10" db="EMBL/GenBank/DDBJ databases">
        <title>An updated phylogeny of the Alphaproteobacteria reveals that the parasitic Rickettsiales and Holosporales have independent origins.</title>
        <authorList>
            <person name="Munoz-Gomez S.A."/>
            <person name="Hess S."/>
            <person name="Burger G."/>
            <person name="Lang B.F."/>
            <person name="Susko E."/>
            <person name="Slamovits C.H."/>
            <person name="Roger A.J."/>
        </authorList>
    </citation>
    <scope>NUCLEOTIDE SEQUENCE [LARGE SCALE GENOMIC DNA]</scope>
    <source>
        <strain evidence="11">HOLO01</strain>
    </source>
</reference>
<comment type="caution">
    <text evidence="11">The sequence shown here is derived from an EMBL/GenBank/DDBJ whole genome shotgun (WGS) entry which is preliminary data.</text>
</comment>
<evidence type="ECO:0000259" key="10">
    <source>
        <dbReference type="Pfam" id="PF02326"/>
    </source>
</evidence>
<dbReference type="AlphaFoldDB" id="A0A4Q7DGX1"/>
<evidence type="ECO:0000256" key="6">
    <source>
        <dbReference type="ARBA" id="ARBA00023186"/>
    </source>
</evidence>
<gene>
    <name evidence="11" type="ORF">EQU50_04240</name>
</gene>
<comment type="subcellular location">
    <subcellularLocation>
        <location evidence="1">Membrane</location>
    </subcellularLocation>
</comment>
<organism evidence="11 12">
    <name type="scientific">Candidatus Finniella inopinata</name>
    <dbReference type="NCBI Taxonomy" id="1696036"/>
    <lineage>
        <taxon>Bacteria</taxon>
        <taxon>Pseudomonadati</taxon>
        <taxon>Pseudomonadota</taxon>
        <taxon>Alphaproteobacteria</taxon>
        <taxon>Holosporales</taxon>
        <taxon>Candidatus Paracaedibacteraceae</taxon>
        <taxon>Candidatus Finniella</taxon>
    </lineage>
</organism>
<accession>A0A4Q7DGX1</accession>
<dbReference type="GO" id="GO:0006754">
    <property type="term" value="P:ATP biosynthetic process"/>
    <property type="evidence" value="ECO:0007669"/>
    <property type="project" value="UniProtKB-KW"/>
</dbReference>
<keyword evidence="6" id="KW-0143">Chaperone</keyword>
<feature type="coiled-coil region" evidence="8">
    <location>
        <begin position="57"/>
        <end position="135"/>
    </location>
</feature>
<evidence type="ECO:0000256" key="1">
    <source>
        <dbReference type="ARBA" id="ARBA00004370"/>
    </source>
</evidence>
<keyword evidence="12" id="KW-1185">Reference proteome</keyword>
<feature type="domain" description="ATP synthase YMF19-like N-terminal" evidence="10">
    <location>
        <begin position="5"/>
        <end position="74"/>
    </location>
</feature>
<dbReference type="Proteomes" id="UP000293550">
    <property type="component" value="Unassembled WGS sequence"/>
</dbReference>
<sequence>MSPLPQFDISTYWSQIFWLVISFGTLLLTLKAFILPRFTGMLSGRQALMDQNKAKTKDLYDQQRVRQSQRLKRLEEAKEAAHALISQAVSEMDAFEAERIQQIHDQTNQKLLDFQADLENEKKSLEKDIESLVEQSVHHLLPKLLAGSER</sequence>
<proteinExistence type="inferred from homology"/>
<evidence type="ECO:0000256" key="8">
    <source>
        <dbReference type="SAM" id="Coils"/>
    </source>
</evidence>
<feature type="transmembrane region" description="Helical" evidence="9">
    <location>
        <begin position="12"/>
        <end position="35"/>
    </location>
</feature>
<keyword evidence="3 9" id="KW-0812">Transmembrane</keyword>
<dbReference type="InterPro" id="IPR013805">
    <property type="entry name" value="GrpE_CC"/>
</dbReference>
<evidence type="ECO:0000313" key="11">
    <source>
        <dbReference type="EMBL" id="RZI46151.1"/>
    </source>
</evidence>
<name>A0A4Q7DGX1_9PROT</name>
<dbReference type="CDD" id="cd06503">
    <property type="entry name" value="ATP-synt_Fo_b"/>
    <property type="match status" value="1"/>
</dbReference>
<keyword evidence="4 9" id="KW-1133">Transmembrane helix</keyword>
<evidence type="ECO:0000256" key="3">
    <source>
        <dbReference type="ARBA" id="ARBA00022692"/>
    </source>
</evidence>
<keyword evidence="7" id="KW-0066">ATP synthesis</keyword>
<evidence type="ECO:0000256" key="9">
    <source>
        <dbReference type="SAM" id="Phobius"/>
    </source>
</evidence>